<name>A0A3B0PVH8_9CHLA</name>
<accession>A0A3B0PVH8</accession>
<proteinExistence type="inferred from homology"/>
<protein>
    <recommendedName>
        <fullName evidence="4">1,4-dihydroxy-6-naphtoate synthase</fullName>
        <ecNumber evidence="4">4.1.99.29</ecNumber>
    </recommendedName>
    <alternativeName>
        <fullName evidence="4">Menaquinone biosynthetic enzyme MqnD</fullName>
    </alternativeName>
</protein>
<dbReference type="OrthoDB" id="9809439at2"/>
<dbReference type="Gene3D" id="3.40.190.10">
    <property type="entry name" value="Periplasmic binding protein-like II"/>
    <property type="match status" value="2"/>
</dbReference>
<dbReference type="Pfam" id="PF02621">
    <property type="entry name" value="VitK2_biosynth"/>
    <property type="match status" value="1"/>
</dbReference>
<dbReference type="GO" id="GO:0016830">
    <property type="term" value="F:carbon-carbon lyase activity"/>
    <property type="evidence" value="ECO:0007669"/>
    <property type="project" value="UniProtKB-UniRule"/>
</dbReference>
<evidence type="ECO:0000256" key="4">
    <source>
        <dbReference type="HAMAP-Rule" id="MF_00996"/>
    </source>
</evidence>
<dbReference type="GO" id="GO:0009234">
    <property type="term" value="P:menaquinone biosynthetic process"/>
    <property type="evidence" value="ECO:0007669"/>
    <property type="project" value="UniProtKB-UniRule"/>
</dbReference>
<keyword evidence="6" id="KW-1185">Reference proteome</keyword>
<comment type="function">
    <text evidence="4">Catalyzes the conversion of cyclic dehypoxanthine futalosine (cyclic DHFL) into 1,4-dihydroxy-6-naphthoate, a step in the biosynthesis of menaquinone (MK, vitamin K2).</text>
</comment>
<dbReference type="HAMAP" id="MF_00996">
    <property type="entry name" value="MqnD"/>
    <property type="match status" value="1"/>
</dbReference>
<keyword evidence="3 4" id="KW-0456">Lyase</keyword>
<dbReference type="SUPFAM" id="SSF53850">
    <property type="entry name" value="Periplasmic binding protein-like II"/>
    <property type="match status" value="1"/>
</dbReference>
<dbReference type="EC" id="4.1.99.29" evidence="4"/>
<dbReference type="EMBL" id="LS992154">
    <property type="protein sequence ID" value="SYX08866.1"/>
    <property type="molecule type" value="Genomic_DNA"/>
</dbReference>
<gene>
    <name evidence="4" type="primary">mqnD</name>
    <name evidence="5" type="ORF">C834K_0405</name>
</gene>
<comment type="catalytic activity">
    <reaction evidence="4">
        <text>cyclic dehypoxanthinylfutalosinate = 1,4-dihydroxy-6-naphthoate + dihydroxyacetone</text>
        <dbReference type="Rhea" id="RHEA:33087"/>
        <dbReference type="ChEBI" id="CHEBI:16016"/>
        <dbReference type="ChEBI" id="CHEBI:64254"/>
        <dbReference type="ChEBI" id="CHEBI:64270"/>
        <dbReference type="EC" id="4.1.99.29"/>
    </reaction>
</comment>
<dbReference type="InterPro" id="IPR003773">
    <property type="entry name" value="Menaquinone_biosynth"/>
</dbReference>
<feature type="binding site" evidence="4">
    <location>
        <begin position="54"/>
        <end position="56"/>
    </location>
    <ligand>
        <name>substrate</name>
    </ligand>
</feature>
<organism evidence="5 6">
    <name type="scientific">Chlamydia poikilotherma</name>
    <dbReference type="NCBI Taxonomy" id="1967783"/>
    <lineage>
        <taxon>Bacteria</taxon>
        <taxon>Pseudomonadati</taxon>
        <taxon>Chlamydiota</taxon>
        <taxon>Chlamydiia</taxon>
        <taxon>Chlamydiales</taxon>
        <taxon>Chlamydiaceae</taxon>
        <taxon>Chlamydia/Chlamydophila group</taxon>
        <taxon>Chlamydia</taxon>
    </lineage>
</organism>
<evidence type="ECO:0000313" key="5">
    <source>
        <dbReference type="EMBL" id="SYX08866.1"/>
    </source>
</evidence>
<dbReference type="PANTHER" id="PTHR37167">
    <property type="entry name" value="1,4-DIHYDROXY-6-NAPHTOATE SYNTHASE"/>
    <property type="match status" value="1"/>
</dbReference>
<dbReference type="RefSeq" id="WP_117274180.1">
    <property type="nucleotide sequence ID" value="NZ_LS992154.1"/>
</dbReference>
<dbReference type="InterPro" id="IPR030869">
    <property type="entry name" value="MqnD"/>
</dbReference>
<feature type="active site" description="Proton acceptor" evidence="4">
    <location>
        <position position="142"/>
    </location>
</feature>
<reference evidence="6" key="1">
    <citation type="submission" date="2017-11" db="EMBL/GenBank/DDBJ databases">
        <authorList>
            <person name="Seth-Smith MB H."/>
        </authorList>
    </citation>
    <scope>NUCLEOTIDE SEQUENCE [LARGE SCALE GENOMIC DNA]</scope>
</reference>
<evidence type="ECO:0000256" key="1">
    <source>
        <dbReference type="ARBA" id="ARBA00004863"/>
    </source>
</evidence>
<comment type="pathway">
    <text evidence="1 4">Quinol/quinone metabolism; menaquinone biosynthesis.</text>
</comment>
<evidence type="ECO:0000313" key="6">
    <source>
        <dbReference type="Proteomes" id="UP000258476"/>
    </source>
</evidence>
<evidence type="ECO:0000256" key="3">
    <source>
        <dbReference type="ARBA" id="ARBA00023239"/>
    </source>
</evidence>
<dbReference type="CDD" id="cd13635">
    <property type="entry name" value="PBP2_Ttha1568_Mqnd"/>
    <property type="match status" value="1"/>
</dbReference>
<dbReference type="AlphaFoldDB" id="A0A3B0PVH8"/>
<evidence type="ECO:0000256" key="2">
    <source>
        <dbReference type="ARBA" id="ARBA00022428"/>
    </source>
</evidence>
<dbReference type="UniPathway" id="UPA00079"/>
<comment type="similarity">
    <text evidence="4">Belongs to the MqnA/MqnD family. MqnD subfamily.</text>
</comment>
<dbReference type="KEGG" id="chla:C834K_0405"/>
<feature type="binding site" evidence="4">
    <location>
        <begin position="104"/>
        <end position="105"/>
    </location>
    <ligand>
        <name>substrate</name>
    </ligand>
</feature>
<keyword evidence="2 4" id="KW-0474">Menaquinone biosynthesis</keyword>
<dbReference type="PANTHER" id="PTHR37167:SF1">
    <property type="entry name" value="1,4-DIHYDROXY-6-NAPHTOATE SYNTHASE"/>
    <property type="match status" value="1"/>
</dbReference>
<sequence>MILSAAFSPCPNDIFLFRSFLERHEGFSLLNQITIADIATLNELALQNRFSLIKISAALFPKVADNYTLMEVGTIIGCGVGPLVLASDPIAPLKSIATPGETTTAHLLCKIFYPNAELIPMKYSEILEAILRNDVHAGAIIHEERFSYNTQLFLRADLGKLWEERTQLPLPLGCLVVSKTVPQTIVDILTLALRKSLFLALKDPKGSENKALEYSRNKDTAVIRKFIDTYVNDETLVLSNSGKKSLYTLSNYVSCLI</sequence>
<dbReference type="Proteomes" id="UP000258476">
    <property type="component" value="Chromosome"/>
</dbReference>